<feature type="domain" description="VWFA" evidence="1">
    <location>
        <begin position="380"/>
        <end position="531"/>
    </location>
</feature>
<protein>
    <recommendedName>
        <fullName evidence="1">VWFA domain-containing protein</fullName>
    </recommendedName>
</protein>
<dbReference type="Gene3D" id="3.40.50.410">
    <property type="entry name" value="von Willebrand factor, type A domain"/>
    <property type="match status" value="1"/>
</dbReference>
<dbReference type="Pfam" id="PF13400">
    <property type="entry name" value="Tad"/>
    <property type="match status" value="1"/>
</dbReference>
<dbReference type="InterPro" id="IPR036465">
    <property type="entry name" value="vWFA_dom_sf"/>
</dbReference>
<evidence type="ECO:0000313" key="3">
    <source>
        <dbReference type="Proteomes" id="UP001138921"/>
    </source>
</evidence>
<dbReference type="EMBL" id="JAFLWW010000003">
    <property type="protein sequence ID" value="MBT1156664.1"/>
    <property type="molecule type" value="Genomic_DNA"/>
</dbReference>
<accession>A0A9X1D6D1</accession>
<dbReference type="AlphaFoldDB" id="A0A9X1D6D1"/>
<dbReference type="InterPro" id="IPR002035">
    <property type="entry name" value="VWF_A"/>
</dbReference>
<evidence type="ECO:0000313" key="2">
    <source>
        <dbReference type="EMBL" id="MBT1156664.1"/>
    </source>
</evidence>
<dbReference type="Proteomes" id="UP001138921">
    <property type="component" value="Unassembled WGS sequence"/>
</dbReference>
<reference evidence="2" key="1">
    <citation type="journal article" date="2021" name="Microorganisms">
        <title>Phylogenomic Reconstruction and Metabolic Potential of the Genus Aminobacter.</title>
        <authorList>
            <person name="Artuso I."/>
            <person name="Turrini P."/>
            <person name="Pirolo M."/>
            <person name="Lugli G.A."/>
            <person name="Ventura M."/>
            <person name="Visca P."/>
        </authorList>
    </citation>
    <scope>NUCLEOTIDE SEQUENCE</scope>
    <source>
        <strain evidence="2">LMG 26462</strain>
    </source>
</reference>
<reference evidence="2" key="2">
    <citation type="submission" date="2021-03" db="EMBL/GenBank/DDBJ databases">
        <authorList>
            <person name="Artuso I."/>
            <person name="Turrini P."/>
            <person name="Pirolo M."/>
            <person name="Lugli G.A."/>
            <person name="Ventura M."/>
            <person name="Visca P."/>
        </authorList>
    </citation>
    <scope>NUCLEOTIDE SEQUENCE</scope>
    <source>
        <strain evidence="2">LMG 26462</strain>
    </source>
</reference>
<dbReference type="SUPFAM" id="SSF53300">
    <property type="entry name" value="vWA-like"/>
    <property type="match status" value="1"/>
</dbReference>
<sequence>MVLKRFWQSTSGNFAMMFAIMLPVLLAAVGFALDVANLMKARSDLQNALDSAVLAASRLSDQTGTRNDTFNAFFATNIANRPSLINAKAKLVVEQSVNHIKTTATADADVKLNFAFIFGQSAKVAAAANAFESNAKLEVALVLDNTGSMGAANMAALIEGSKEIIKALQKVKDDRPERQIRAALVPFVTAVNIKSAEGFVQSWVDMRDEVPLDDKSWNGKNFEPNKDAKGKDKSRVGHWKLFKDLEKNWKTGPKGEWKGCVEARRDEYALLDIAPDITLPDTLFVPYFAPDEPGAPVKSPNSPDYFNNSYLDDVVGGTNAQKQKSQAKYSDPTARANAKLKETPNDTTGPNYGCATPVVPLTEDLVKLGGDPVKKIKGELDNMTFWYGSGTNVSEGLAWGYRVLSPGAPFTQGDAFKAPDTSKVVVVFTDGENNVFGASKEAINKSDYGAYSYLDTGRMGALDRAGALKKVNEATKTVCTKLKDQDVIVYTVVLGADTQANRDLYSTCATGPAYYFPTKNIAELKAAFQTIANSISPLLITH</sequence>
<dbReference type="InterPro" id="IPR028087">
    <property type="entry name" value="Tad_N"/>
</dbReference>
<keyword evidence="3" id="KW-1185">Reference proteome</keyword>
<name>A0A9X1D6D1_9HYPH</name>
<evidence type="ECO:0000259" key="1">
    <source>
        <dbReference type="PROSITE" id="PS50234"/>
    </source>
</evidence>
<organism evidence="2 3">
    <name type="scientific">Aminobacter anthyllidis</name>
    <dbReference type="NCBI Taxonomy" id="1035067"/>
    <lineage>
        <taxon>Bacteria</taxon>
        <taxon>Pseudomonadati</taxon>
        <taxon>Pseudomonadota</taxon>
        <taxon>Alphaproteobacteria</taxon>
        <taxon>Hyphomicrobiales</taxon>
        <taxon>Phyllobacteriaceae</taxon>
        <taxon>Aminobacter</taxon>
    </lineage>
</organism>
<proteinExistence type="predicted"/>
<dbReference type="PROSITE" id="PS50234">
    <property type="entry name" value="VWFA"/>
    <property type="match status" value="1"/>
</dbReference>
<comment type="caution">
    <text evidence="2">The sequence shown here is derived from an EMBL/GenBank/DDBJ whole genome shotgun (WGS) entry which is preliminary data.</text>
</comment>
<gene>
    <name evidence="2" type="ORF">J1C56_13780</name>
</gene>